<keyword evidence="11" id="KW-1185">Reference proteome</keyword>
<evidence type="ECO:0000256" key="3">
    <source>
        <dbReference type="ARBA" id="ARBA00022692"/>
    </source>
</evidence>
<feature type="binding site" evidence="6">
    <location>
        <position position="390"/>
    </location>
    <ligand>
        <name>Na(+)</name>
        <dbReference type="ChEBI" id="CHEBI:29101"/>
        <label>1</label>
    </ligand>
</feature>
<gene>
    <name evidence="10" type="ORF">CUNI_LOCUS4154</name>
</gene>
<dbReference type="GO" id="GO:0046872">
    <property type="term" value="F:metal ion binding"/>
    <property type="evidence" value="ECO:0007669"/>
    <property type="project" value="UniProtKB-KW"/>
</dbReference>
<evidence type="ECO:0000256" key="5">
    <source>
        <dbReference type="ARBA" id="ARBA00023136"/>
    </source>
</evidence>
<evidence type="ECO:0000313" key="11">
    <source>
        <dbReference type="Proteomes" id="UP000678393"/>
    </source>
</evidence>
<evidence type="ECO:0000256" key="8">
    <source>
        <dbReference type="RuleBase" id="RU003732"/>
    </source>
</evidence>
<feature type="transmembrane region" description="Helical" evidence="9">
    <location>
        <begin position="112"/>
        <end position="130"/>
    </location>
</feature>
<feature type="non-terminal residue" evidence="10">
    <location>
        <position position="1"/>
    </location>
</feature>
<evidence type="ECO:0000256" key="1">
    <source>
        <dbReference type="ARBA" id="ARBA00004141"/>
    </source>
</evidence>
<comment type="caution">
    <text evidence="10">The sequence shown here is derived from an EMBL/GenBank/DDBJ whole genome shotgun (WGS) entry which is preliminary data.</text>
</comment>
<feature type="transmembrane region" description="Helical" evidence="9">
    <location>
        <begin position="555"/>
        <end position="576"/>
    </location>
</feature>
<feature type="disulfide bond" evidence="7">
    <location>
        <begin position="194"/>
        <end position="204"/>
    </location>
</feature>
<feature type="transmembrane region" description="Helical" evidence="9">
    <location>
        <begin position="384"/>
        <end position="405"/>
    </location>
</feature>
<dbReference type="PANTHER" id="PTHR11616:SF240">
    <property type="entry name" value="BLOATED TUBULES, ISOFORM B-RELATED"/>
    <property type="match status" value="1"/>
</dbReference>
<dbReference type="InterPro" id="IPR000175">
    <property type="entry name" value="Na/ntran_symport"/>
</dbReference>
<protein>
    <recommendedName>
        <fullName evidence="8">Transporter</fullName>
    </recommendedName>
</protein>
<feature type="transmembrane region" description="Helical" evidence="9">
    <location>
        <begin position="275"/>
        <end position="296"/>
    </location>
</feature>
<dbReference type="PROSITE" id="PS50267">
    <property type="entry name" value="NA_NEUROTRAN_SYMP_3"/>
    <property type="match status" value="1"/>
</dbReference>
<accession>A0A8S3YWH5</accession>
<dbReference type="PROSITE" id="PS00610">
    <property type="entry name" value="NA_NEUROTRAN_SYMP_1"/>
    <property type="match status" value="1"/>
</dbReference>
<name>A0A8S3YWH5_9EUPU</name>
<feature type="transmembrane region" description="Helical" evidence="9">
    <location>
        <begin position="514"/>
        <end position="535"/>
    </location>
</feature>
<comment type="similarity">
    <text evidence="8">Belongs to the sodium:neurotransmitter symporter (SNF) (TC 2.A.22) family.</text>
</comment>
<evidence type="ECO:0000256" key="4">
    <source>
        <dbReference type="ARBA" id="ARBA00022989"/>
    </source>
</evidence>
<keyword evidence="2 8" id="KW-0813">Transport</keyword>
<dbReference type="PRINTS" id="PR00176">
    <property type="entry name" value="NANEUSMPORT"/>
</dbReference>
<keyword evidence="6" id="KW-0479">Metal-binding</keyword>
<dbReference type="Pfam" id="PF00209">
    <property type="entry name" value="SNF"/>
    <property type="match status" value="1"/>
</dbReference>
<keyword evidence="6" id="KW-0915">Sodium</keyword>
<reference evidence="10" key="1">
    <citation type="submission" date="2021-04" db="EMBL/GenBank/DDBJ databases">
        <authorList>
            <consortium name="Molecular Ecology Group"/>
        </authorList>
    </citation>
    <scope>NUCLEOTIDE SEQUENCE</scope>
</reference>
<evidence type="ECO:0000256" key="7">
    <source>
        <dbReference type="PIRSR" id="PIRSR600175-2"/>
    </source>
</evidence>
<keyword evidence="5 9" id="KW-0472">Membrane</keyword>
<comment type="subcellular location">
    <subcellularLocation>
        <location evidence="1">Membrane</location>
        <topology evidence="1">Multi-pass membrane protein</topology>
    </subcellularLocation>
</comment>
<organism evidence="10 11">
    <name type="scientific">Candidula unifasciata</name>
    <dbReference type="NCBI Taxonomy" id="100452"/>
    <lineage>
        <taxon>Eukaryota</taxon>
        <taxon>Metazoa</taxon>
        <taxon>Spiralia</taxon>
        <taxon>Lophotrochozoa</taxon>
        <taxon>Mollusca</taxon>
        <taxon>Gastropoda</taxon>
        <taxon>Heterobranchia</taxon>
        <taxon>Euthyneura</taxon>
        <taxon>Panpulmonata</taxon>
        <taxon>Eupulmonata</taxon>
        <taxon>Stylommatophora</taxon>
        <taxon>Helicina</taxon>
        <taxon>Helicoidea</taxon>
        <taxon>Geomitridae</taxon>
        <taxon>Candidula</taxon>
    </lineage>
</organism>
<dbReference type="SUPFAM" id="SSF161070">
    <property type="entry name" value="SNF-like"/>
    <property type="match status" value="1"/>
</dbReference>
<feature type="binding site" evidence="6">
    <location>
        <position position="458"/>
    </location>
    <ligand>
        <name>Na(+)</name>
        <dbReference type="ChEBI" id="CHEBI:29101"/>
        <label>1</label>
    </ligand>
</feature>
<feature type="transmembrane region" description="Helical" evidence="9">
    <location>
        <begin position="483"/>
        <end position="502"/>
    </location>
</feature>
<dbReference type="OrthoDB" id="6581954at2759"/>
<feature type="transmembrane region" description="Helical" evidence="9">
    <location>
        <begin position="355"/>
        <end position="372"/>
    </location>
</feature>
<keyword evidence="3 8" id="KW-0812">Transmembrane</keyword>
<feature type="binding site" evidence="6">
    <location>
        <position position="358"/>
    </location>
    <ligand>
        <name>Na(+)</name>
        <dbReference type="ChEBI" id="CHEBI:29101"/>
        <label>1</label>
    </ligand>
</feature>
<evidence type="ECO:0000256" key="6">
    <source>
        <dbReference type="PIRSR" id="PIRSR600175-1"/>
    </source>
</evidence>
<feature type="binding site" evidence="6">
    <location>
        <position position="89"/>
    </location>
    <ligand>
        <name>Na(+)</name>
        <dbReference type="ChEBI" id="CHEBI:29101"/>
        <label>1</label>
    </ligand>
</feature>
<evidence type="ECO:0000313" key="10">
    <source>
        <dbReference type="EMBL" id="CAG5118596.1"/>
    </source>
</evidence>
<dbReference type="PANTHER" id="PTHR11616">
    <property type="entry name" value="SODIUM/CHLORIDE DEPENDENT TRANSPORTER"/>
    <property type="match status" value="1"/>
</dbReference>
<evidence type="ECO:0000256" key="9">
    <source>
        <dbReference type="SAM" id="Phobius"/>
    </source>
</evidence>
<evidence type="ECO:0000256" key="2">
    <source>
        <dbReference type="ARBA" id="ARBA00022448"/>
    </source>
</evidence>
<feature type="transmembrane region" description="Helical" evidence="9">
    <location>
        <begin position="81"/>
        <end position="100"/>
    </location>
</feature>
<dbReference type="EMBL" id="CAJHNH020000578">
    <property type="protein sequence ID" value="CAG5118596.1"/>
    <property type="molecule type" value="Genomic_DNA"/>
</dbReference>
<feature type="transmembrane region" description="Helical" evidence="9">
    <location>
        <begin position="308"/>
        <end position="335"/>
    </location>
</feature>
<dbReference type="Proteomes" id="UP000678393">
    <property type="component" value="Unassembled WGS sequence"/>
</dbReference>
<feature type="transmembrane region" description="Helical" evidence="9">
    <location>
        <begin position="151"/>
        <end position="181"/>
    </location>
</feature>
<sequence>MLDMDEYSASEGSVAFSNSSLAYTISENELVSDWLDGKTPQSISRSLDTTQSEGSSLYTLTQRLSYSGDENKERGNWSGKLDFVLSMLGYAVGPVNIWRFPYLCYRNGGGAFLLPYFLMLAVVGIPIFYLEVSLGQFCSRGPAKCWDFAPIFKGVGVAMIVASVLISIYYNMIIAWAQFYLFASFTSSLPWDSCDNPGWNTEDCSLKWPIVACVDGTQMSNGTCYNSDNHFVGVWNTTMFYKVTGKRRVSPSEEYWINNVLALSPGIFKIGTPRWHLVLSLLLAWILTFLCLLKGVKTLGKVVYFTALFPYVVLAILFFRGVTLESAGNGIFFYIVPDFRHLGDAKLWRDAANQIFYSLGPAYGGLITLSSYSRFHHNALRDTLIVGIGNCLTSLFAGFVIFSYLGHMAASLHEDIRNVVTSGPGLAFIVYPEAVTQLPAPPFWSFLFFFMLILVGLDSQFTLVETVLTGILDQWPSYRSRKLWVTLCLCAAMFLLGLPLTTNGGAYILNLMDAYAATWTLLVIGLTETLALSYVYGCNRFLQDMTLMYGSRPGLWWKLCWMALTPALILFILVFACADYSPTTFGTYTYPAGGEALGWLMVLASLIWIPFCAVYKLVQEDEGKTFIEKLKFQIIPNKYWGPALVKHRRKVDYVKDFVLDPNGDKRRLAYVNKAYSSSSYSN</sequence>
<dbReference type="AlphaFoldDB" id="A0A8S3YWH5"/>
<keyword evidence="7" id="KW-1015">Disulfide bond</keyword>
<feature type="binding site" evidence="6">
    <location>
        <position position="92"/>
    </location>
    <ligand>
        <name>Na(+)</name>
        <dbReference type="ChEBI" id="CHEBI:29101"/>
        <label>1</label>
    </ligand>
</feature>
<dbReference type="GO" id="GO:0015375">
    <property type="term" value="F:glycine:sodium symporter activity"/>
    <property type="evidence" value="ECO:0007669"/>
    <property type="project" value="TreeGrafter"/>
</dbReference>
<feature type="binding site" evidence="6">
    <location>
        <position position="96"/>
    </location>
    <ligand>
        <name>Na(+)</name>
        <dbReference type="ChEBI" id="CHEBI:29101"/>
        <label>1</label>
    </ligand>
</feature>
<proteinExistence type="inferred from homology"/>
<dbReference type="GO" id="GO:0005886">
    <property type="term" value="C:plasma membrane"/>
    <property type="evidence" value="ECO:0007669"/>
    <property type="project" value="TreeGrafter"/>
</dbReference>
<feature type="binding site" evidence="6">
    <location>
        <position position="459"/>
    </location>
    <ligand>
        <name>Na(+)</name>
        <dbReference type="ChEBI" id="CHEBI:29101"/>
        <label>1</label>
    </ligand>
</feature>
<keyword evidence="8" id="KW-0769">Symport</keyword>
<feature type="transmembrane region" description="Helical" evidence="9">
    <location>
        <begin position="596"/>
        <end position="618"/>
    </location>
</feature>
<keyword evidence="4 9" id="KW-1133">Transmembrane helix</keyword>
<dbReference type="InterPro" id="IPR037272">
    <property type="entry name" value="SNS_sf"/>
</dbReference>
<feature type="transmembrane region" description="Helical" evidence="9">
    <location>
        <begin position="443"/>
        <end position="471"/>
    </location>
</feature>
<feature type="binding site" evidence="6">
    <location>
        <position position="91"/>
    </location>
    <ligand>
        <name>Na(+)</name>
        <dbReference type="ChEBI" id="CHEBI:29101"/>
        <label>1</label>
    </ligand>
</feature>